<gene>
    <name evidence="1" type="ORF">C7S16_0004</name>
</gene>
<dbReference type="Gene3D" id="3.40.470.10">
    <property type="entry name" value="Uracil-DNA glycosylase-like domain"/>
    <property type="match status" value="1"/>
</dbReference>
<accession>A0AAW9CWM0</accession>
<dbReference type="Proteomes" id="UP001272137">
    <property type="component" value="Unassembled WGS sequence"/>
</dbReference>
<comment type="caution">
    <text evidence="1">The sequence shown here is derived from an EMBL/GenBank/DDBJ whole genome shotgun (WGS) entry which is preliminary data.</text>
</comment>
<evidence type="ECO:0000313" key="1">
    <source>
        <dbReference type="EMBL" id="MDW9255035.1"/>
    </source>
</evidence>
<dbReference type="SUPFAM" id="SSF52141">
    <property type="entry name" value="Uracil-DNA glycosylase-like"/>
    <property type="match status" value="1"/>
</dbReference>
<dbReference type="InterPro" id="IPR036895">
    <property type="entry name" value="Uracil-DNA_glycosylase-like_sf"/>
</dbReference>
<name>A0AAW9CWM0_BURTH</name>
<proteinExistence type="predicted"/>
<evidence type="ECO:0000313" key="2">
    <source>
        <dbReference type="Proteomes" id="UP001272137"/>
    </source>
</evidence>
<dbReference type="EC" id="3.2.2.27" evidence="1"/>
<dbReference type="GO" id="GO:0004844">
    <property type="term" value="F:uracil DNA N-glycosylase activity"/>
    <property type="evidence" value="ECO:0007669"/>
    <property type="project" value="UniProtKB-EC"/>
</dbReference>
<sequence length="67" mass="7143">MGAHAQAKRALSIRASTACSKRRIPSPLSAHRGFLGAVISRSANDYLVNTGRAPIDWRLPDAAETLA</sequence>
<keyword evidence="1" id="KW-0326">Glycosidase</keyword>
<organism evidence="1 2">
    <name type="scientific">Burkholderia thailandensis</name>
    <dbReference type="NCBI Taxonomy" id="57975"/>
    <lineage>
        <taxon>Bacteria</taxon>
        <taxon>Pseudomonadati</taxon>
        <taxon>Pseudomonadota</taxon>
        <taxon>Betaproteobacteria</taxon>
        <taxon>Burkholderiales</taxon>
        <taxon>Burkholderiaceae</taxon>
        <taxon>Burkholderia</taxon>
        <taxon>pseudomallei group</taxon>
    </lineage>
</organism>
<protein>
    <submittedName>
        <fullName evidence="1">Uracil-DNA glycosylase domain protein</fullName>
        <ecNumber evidence="1">3.2.2.27</ecNumber>
    </submittedName>
</protein>
<dbReference type="AlphaFoldDB" id="A0AAW9CWM0"/>
<keyword evidence="1" id="KW-0378">Hydrolase</keyword>
<reference evidence="1" key="1">
    <citation type="submission" date="2018-08" db="EMBL/GenBank/DDBJ databases">
        <title>Identification of Burkholderia cepacia strains that express a Burkholderia pseudomallei-like capsular polysaccharide.</title>
        <authorList>
            <person name="Burtnick M.N."/>
            <person name="Vongsouvath M."/>
            <person name="Newton P."/>
            <person name="Wuthiekanun V."/>
            <person name="Limmathurotsakul D."/>
            <person name="Brett P.J."/>
            <person name="Chantratita N."/>
            <person name="Dance D.A."/>
        </authorList>
    </citation>
    <scope>NUCLEOTIDE SEQUENCE</scope>
    <source>
        <strain evidence="1">SBXCC001</strain>
    </source>
</reference>
<dbReference type="EMBL" id="QXCT01000002">
    <property type="protein sequence ID" value="MDW9255035.1"/>
    <property type="molecule type" value="Genomic_DNA"/>
</dbReference>